<dbReference type="GO" id="GO:0004674">
    <property type="term" value="F:protein serine/threonine kinase activity"/>
    <property type="evidence" value="ECO:0007669"/>
    <property type="project" value="TreeGrafter"/>
</dbReference>
<name>A0A3R7AYG6_APHAT</name>
<dbReference type="AlphaFoldDB" id="A0A3R7AYG6"/>
<feature type="non-terminal residue" evidence="2">
    <location>
        <position position="1"/>
    </location>
</feature>
<feature type="domain" description="Protein kinase" evidence="1">
    <location>
        <begin position="1"/>
        <end position="161"/>
    </location>
</feature>
<reference evidence="2 3" key="1">
    <citation type="submission" date="2018-08" db="EMBL/GenBank/DDBJ databases">
        <title>Aphanomyces genome sequencing and annotation.</title>
        <authorList>
            <person name="Minardi D."/>
            <person name="Oidtmann B."/>
            <person name="Van Der Giezen M."/>
            <person name="Studholme D.J."/>
        </authorList>
    </citation>
    <scope>NUCLEOTIDE SEQUENCE [LARGE SCALE GENOMIC DNA]</scope>
    <source>
        <strain evidence="2 3">FDL457</strain>
    </source>
</reference>
<sequence>ASYLGTSVVCKRMRRDAISLPSIQRFREEIELMSCLRHPNIVQFIGASWDNCSNVCMVLEYMEHGDMHSVLHSAIGRSFVWSDPLLKMAVGAVSGMLYLHSQVSDFGLSRRYKKDIDALTTVVGTPFWLAPEVIRNEKYGISADIYSFGIVLGSHERDICS</sequence>
<dbReference type="Proteomes" id="UP000286510">
    <property type="component" value="Unassembled WGS sequence"/>
</dbReference>
<accession>A0A3R7AYG6</accession>
<proteinExistence type="predicted"/>
<dbReference type="InterPro" id="IPR000719">
    <property type="entry name" value="Prot_kinase_dom"/>
</dbReference>
<dbReference type="Gene3D" id="1.10.510.10">
    <property type="entry name" value="Transferase(Phosphotransferase) domain 1"/>
    <property type="match status" value="2"/>
</dbReference>
<evidence type="ECO:0000259" key="1">
    <source>
        <dbReference type="PROSITE" id="PS50011"/>
    </source>
</evidence>
<evidence type="ECO:0000313" key="3">
    <source>
        <dbReference type="Proteomes" id="UP000286510"/>
    </source>
</evidence>
<organism evidence="2 3">
    <name type="scientific">Aphanomyces astaci</name>
    <name type="common">Crayfish plague agent</name>
    <dbReference type="NCBI Taxonomy" id="112090"/>
    <lineage>
        <taxon>Eukaryota</taxon>
        <taxon>Sar</taxon>
        <taxon>Stramenopiles</taxon>
        <taxon>Oomycota</taxon>
        <taxon>Saprolegniomycetes</taxon>
        <taxon>Saprolegniales</taxon>
        <taxon>Verrucalvaceae</taxon>
        <taxon>Aphanomyces</taxon>
    </lineage>
</organism>
<dbReference type="VEuPathDB" id="FungiDB:H257_10805"/>
<evidence type="ECO:0000313" key="2">
    <source>
        <dbReference type="EMBL" id="RHZ12492.1"/>
    </source>
</evidence>
<dbReference type="PROSITE" id="PS50011">
    <property type="entry name" value="PROTEIN_KINASE_DOM"/>
    <property type="match status" value="1"/>
</dbReference>
<comment type="caution">
    <text evidence="2">The sequence shown here is derived from an EMBL/GenBank/DDBJ whole genome shotgun (WGS) entry which is preliminary data.</text>
</comment>
<gene>
    <name evidence="2" type="ORF">DYB26_015573</name>
</gene>
<dbReference type="InterPro" id="IPR051681">
    <property type="entry name" value="Ser/Thr_Kinases-Pseudokinases"/>
</dbReference>
<dbReference type="InterPro" id="IPR001245">
    <property type="entry name" value="Ser-Thr/Tyr_kinase_cat_dom"/>
</dbReference>
<dbReference type="GO" id="GO:0005524">
    <property type="term" value="F:ATP binding"/>
    <property type="evidence" value="ECO:0007669"/>
    <property type="project" value="InterPro"/>
</dbReference>
<dbReference type="EMBL" id="QUTF01014560">
    <property type="protein sequence ID" value="RHZ12492.1"/>
    <property type="molecule type" value="Genomic_DNA"/>
</dbReference>
<dbReference type="PANTHER" id="PTHR44329">
    <property type="entry name" value="SERINE/THREONINE-PROTEIN KINASE TNNI3K-RELATED"/>
    <property type="match status" value="1"/>
</dbReference>
<protein>
    <recommendedName>
        <fullName evidence="1">Protein kinase domain-containing protein</fullName>
    </recommendedName>
</protein>
<dbReference type="PANTHER" id="PTHR44329:SF214">
    <property type="entry name" value="PROTEIN KINASE DOMAIN-CONTAINING PROTEIN"/>
    <property type="match status" value="1"/>
</dbReference>
<dbReference type="SUPFAM" id="SSF56112">
    <property type="entry name" value="Protein kinase-like (PK-like)"/>
    <property type="match status" value="1"/>
</dbReference>
<dbReference type="Pfam" id="PF07714">
    <property type="entry name" value="PK_Tyr_Ser-Thr"/>
    <property type="match status" value="1"/>
</dbReference>
<dbReference type="InterPro" id="IPR011009">
    <property type="entry name" value="Kinase-like_dom_sf"/>
</dbReference>
<dbReference type="Pfam" id="PF00069">
    <property type="entry name" value="Pkinase"/>
    <property type="match status" value="1"/>
</dbReference>